<dbReference type="Pfam" id="PF13411">
    <property type="entry name" value="MerR_1"/>
    <property type="match status" value="1"/>
</dbReference>
<dbReference type="GO" id="GO:0046872">
    <property type="term" value="F:metal ion binding"/>
    <property type="evidence" value="ECO:0007669"/>
    <property type="project" value="InterPro"/>
</dbReference>
<dbReference type="AlphaFoldDB" id="A0A1G6JNA8"/>
<dbReference type="InterPro" id="IPR036724">
    <property type="entry name" value="Cobalamin-bd_sf"/>
</dbReference>
<dbReference type="SUPFAM" id="SSF52242">
    <property type="entry name" value="Cobalamin (vitamin B12)-binding domain"/>
    <property type="match status" value="1"/>
</dbReference>
<evidence type="ECO:0000256" key="3">
    <source>
        <dbReference type="ARBA" id="ARBA00023163"/>
    </source>
</evidence>
<dbReference type="GO" id="GO:0003677">
    <property type="term" value="F:DNA binding"/>
    <property type="evidence" value="ECO:0007669"/>
    <property type="project" value="UniProtKB-KW"/>
</dbReference>
<sequence length="291" mass="33271">MYGIQKVAQLTDLSPITLRAWEQRYGVIVPERTDGGTRIYSDQDLADLQFVIDQKQQNQLTVKQAMGLLKEKKEASFKYSLDDFDITSLIKEVYHLLIQYKSDEASSLIYDLIQSGEEQVIFCDILLPVLKKVGDNWQNGTLTVAQEHFISQYVQQQIAQHFYQYQLSNPQSAALSICPPNEMHQIGLLLFSLFLKKQDIDVKFIGENTPVDSIDAMIEDLSVEYICCSVTLSSNLSAVIELIETITTRYPTIKIIIGGQSATQLPKKYHHLIFPNDYKAWQTWFDQCKNA</sequence>
<dbReference type="Proteomes" id="UP000242949">
    <property type="component" value="Unassembled WGS sequence"/>
</dbReference>
<evidence type="ECO:0000256" key="2">
    <source>
        <dbReference type="ARBA" id="ARBA00023125"/>
    </source>
</evidence>
<keyword evidence="1" id="KW-0805">Transcription regulation</keyword>
<dbReference type="Gene3D" id="1.10.1240.10">
    <property type="entry name" value="Methionine synthase domain"/>
    <property type="match status" value="1"/>
</dbReference>
<name>A0A1G6JNA8_9BACI</name>
<dbReference type="PANTHER" id="PTHR30204:SF67">
    <property type="entry name" value="HTH-TYPE TRANSCRIPTIONAL REGULATOR MLRA-RELATED"/>
    <property type="match status" value="1"/>
</dbReference>
<evidence type="ECO:0000259" key="5">
    <source>
        <dbReference type="PROSITE" id="PS51332"/>
    </source>
</evidence>
<dbReference type="OrthoDB" id="9800334at2"/>
<evidence type="ECO:0000256" key="1">
    <source>
        <dbReference type="ARBA" id="ARBA00023015"/>
    </source>
</evidence>
<dbReference type="PANTHER" id="PTHR30204">
    <property type="entry name" value="REDOX-CYCLING DRUG-SENSING TRANSCRIPTIONAL ACTIVATOR SOXR"/>
    <property type="match status" value="1"/>
</dbReference>
<organism evidence="6 7">
    <name type="scientific">Pelagirhabdus alkalitolerans</name>
    <dbReference type="NCBI Taxonomy" id="1612202"/>
    <lineage>
        <taxon>Bacteria</taxon>
        <taxon>Bacillati</taxon>
        <taxon>Bacillota</taxon>
        <taxon>Bacilli</taxon>
        <taxon>Bacillales</taxon>
        <taxon>Bacillaceae</taxon>
        <taxon>Pelagirhabdus</taxon>
    </lineage>
</organism>
<dbReference type="InterPro" id="IPR009061">
    <property type="entry name" value="DNA-bd_dom_put_sf"/>
</dbReference>
<reference evidence="7" key="1">
    <citation type="submission" date="2016-09" db="EMBL/GenBank/DDBJ databases">
        <authorList>
            <person name="Varghese N."/>
            <person name="Submissions S."/>
        </authorList>
    </citation>
    <scope>NUCLEOTIDE SEQUENCE [LARGE SCALE GENOMIC DNA]</scope>
    <source>
        <strain evidence="7">S5</strain>
    </source>
</reference>
<evidence type="ECO:0000313" key="6">
    <source>
        <dbReference type="EMBL" id="SDC20193.1"/>
    </source>
</evidence>
<dbReference type="InterPro" id="IPR003759">
    <property type="entry name" value="Cbl-bd_cap"/>
</dbReference>
<dbReference type="InterPro" id="IPR006158">
    <property type="entry name" value="Cobalamin-bd"/>
</dbReference>
<gene>
    <name evidence="6" type="ORF">SAMN05421734_10597</name>
</gene>
<dbReference type="InterPro" id="IPR000551">
    <property type="entry name" value="MerR-type_HTH_dom"/>
</dbReference>
<dbReference type="SMART" id="SM00422">
    <property type="entry name" value="HTH_MERR"/>
    <property type="match status" value="1"/>
</dbReference>
<evidence type="ECO:0000259" key="4">
    <source>
        <dbReference type="PROSITE" id="PS50937"/>
    </source>
</evidence>
<dbReference type="PROSITE" id="PS50937">
    <property type="entry name" value="HTH_MERR_2"/>
    <property type="match status" value="1"/>
</dbReference>
<keyword evidence="7" id="KW-1185">Reference proteome</keyword>
<dbReference type="SUPFAM" id="SSF46955">
    <property type="entry name" value="Putative DNA-binding domain"/>
    <property type="match status" value="1"/>
</dbReference>
<dbReference type="InterPro" id="IPR036594">
    <property type="entry name" value="Meth_synthase_dom"/>
</dbReference>
<dbReference type="STRING" id="1612202.SAMN05421734_10597"/>
<dbReference type="Pfam" id="PF02607">
    <property type="entry name" value="B12-binding_2"/>
    <property type="match status" value="1"/>
</dbReference>
<dbReference type="RefSeq" id="WP_090795484.1">
    <property type="nucleotide sequence ID" value="NZ_FMYI01000005.1"/>
</dbReference>
<evidence type="ECO:0000313" key="7">
    <source>
        <dbReference type="Proteomes" id="UP000242949"/>
    </source>
</evidence>
<keyword evidence="2" id="KW-0238">DNA-binding</keyword>
<accession>A0A1G6JNA8</accession>
<protein>
    <submittedName>
        <fullName evidence="6">B12 binding domain-containing protein</fullName>
    </submittedName>
</protein>
<dbReference type="GO" id="GO:0003700">
    <property type="term" value="F:DNA-binding transcription factor activity"/>
    <property type="evidence" value="ECO:0007669"/>
    <property type="project" value="InterPro"/>
</dbReference>
<keyword evidence="3" id="KW-0804">Transcription</keyword>
<feature type="domain" description="HTH merR-type" evidence="4">
    <location>
        <begin position="1"/>
        <end position="68"/>
    </location>
</feature>
<dbReference type="CDD" id="cd01104">
    <property type="entry name" value="HTH_MlrA-CarA"/>
    <property type="match status" value="1"/>
</dbReference>
<dbReference type="GO" id="GO:0031419">
    <property type="term" value="F:cobalamin binding"/>
    <property type="evidence" value="ECO:0007669"/>
    <property type="project" value="InterPro"/>
</dbReference>
<dbReference type="Gene3D" id="1.10.1660.10">
    <property type="match status" value="1"/>
</dbReference>
<dbReference type="Gene3D" id="3.40.50.280">
    <property type="entry name" value="Cobalamin-binding domain"/>
    <property type="match status" value="1"/>
</dbReference>
<dbReference type="PROSITE" id="PS51332">
    <property type="entry name" value="B12_BINDING"/>
    <property type="match status" value="1"/>
</dbReference>
<feature type="domain" description="B12-binding" evidence="5">
    <location>
        <begin position="171"/>
        <end position="291"/>
    </location>
</feature>
<dbReference type="InterPro" id="IPR047057">
    <property type="entry name" value="MerR_fam"/>
</dbReference>
<dbReference type="EMBL" id="FMYI01000005">
    <property type="protein sequence ID" value="SDC20193.1"/>
    <property type="molecule type" value="Genomic_DNA"/>
</dbReference>
<proteinExistence type="predicted"/>
<dbReference type="Pfam" id="PF02310">
    <property type="entry name" value="B12-binding"/>
    <property type="match status" value="1"/>
</dbReference>